<comment type="subunit">
    <text evidence="2 10">Homodimer.</text>
</comment>
<name>A0A6M6DYN9_PRIMG</name>
<dbReference type="PRINTS" id="PR00469">
    <property type="entry name" value="PNDRDTASEII"/>
</dbReference>
<comment type="cofactor">
    <cofactor evidence="11">
        <name>FAD</name>
        <dbReference type="ChEBI" id="CHEBI:57692"/>
    </cofactor>
    <text evidence="11">Binds 1 FAD per subunit.</text>
</comment>
<proteinExistence type="inferred from homology"/>
<dbReference type="Gene3D" id="3.50.50.60">
    <property type="entry name" value="FAD/NAD(P)-binding domain"/>
    <property type="match status" value="2"/>
</dbReference>
<comment type="catalytic activity">
    <reaction evidence="9 10">
        <text>[thioredoxin]-dithiol + NADP(+) = [thioredoxin]-disulfide + NADPH + H(+)</text>
        <dbReference type="Rhea" id="RHEA:20345"/>
        <dbReference type="Rhea" id="RHEA-COMP:10698"/>
        <dbReference type="Rhea" id="RHEA-COMP:10700"/>
        <dbReference type="ChEBI" id="CHEBI:15378"/>
        <dbReference type="ChEBI" id="CHEBI:29950"/>
        <dbReference type="ChEBI" id="CHEBI:50058"/>
        <dbReference type="ChEBI" id="CHEBI:57783"/>
        <dbReference type="ChEBI" id="CHEBI:58349"/>
        <dbReference type="EC" id="1.8.1.9"/>
    </reaction>
</comment>
<dbReference type="InterPro" id="IPR005982">
    <property type="entry name" value="Thioredox_Rdtase"/>
</dbReference>
<dbReference type="SUPFAM" id="SSF51905">
    <property type="entry name" value="FAD/NAD(P)-binding domain"/>
    <property type="match status" value="1"/>
</dbReference>
<dbReference type="Pfam" id="PF07992">
    <property type="entry name" value="Pyr_redox_2"/>
    <property type="match status" value="1"/>
</dbReference>
<dbReference type="GO" id="GO:0004791">
    <property type="term" value="F:thioredoxin-disulfide reductase (NADPH) activity"/>
    <property type="evidence" value="ECO:0007669"/>
    <property type="project" value="UniProtKB-UniRule"/>
</dbReference>
<keyword evidence="8 10" id="KW-0676">Redox-active center</keyword>
<reference evidence="13 14" key="1">
    <citation type="submission" date="2019-10" db="EMBL/GenBank/DDBJ databases">
        <title>Complete genome sequences for adaption low water activity.</title>
        <authorList>
            <person name="Zhao L."/>
            <person name="Zhong J."/>
        </authorList>
    </citation>
    <scope>NUCLEOTIDE SEQUENCE [LARGE SCALE GENOMIC DNA]</scope>
    <source>
        <strain evidence="13 14">FDU301</strain>
        <plasmid evidence="14">pfdu301a</plasmid>
    </source>
</reference>
<dbReference type="PANTHER" id="PTHR48105">
    <property type="entry name" value="THIOREDOXIN REDUCTASE 1-RELATED-RELATED"/>
    <property type="match status" value="1"/>
</dbReference>
<evidence type="ECO:0000256" key="8">
    <source>
        <dbReference type="ARBA" id="ARBA00023284"/>
    </source>
</evidence>
<evidence type="ECO:0000256" key="6">
    <source>
        <dbReference type="ARBA" id="ARBA00023002"/>
    </source>
</evidence>
<organism evidence="13 14">
    <name type="scientific">Priestia megaterium</name>
    <name type="common">Bacillus megaterium</name>
    <dbReference type="NCBI Taxonomy" id="1404"/>
    <lineage>
        <taxon>Bacteria</taxon>
        <taxon>Bacillati</taxon>
        <taxon>Bacillota</taxon>
        <taxon>Bacilli</taxon>
        <taxon>Bacillales</taxon>
        <taxon>Bacillaceae</taxon>
        <taxon>Priestia</taxon>
    </lineage>
</organism>
<evidence type="ECO:0000256" key="1">
    <source>
        <dbReference type="ARBA" id="ARBA00009333"/>
    </source>
</evidence>
<evidence type="ECO:0000256" key="9">
    <source>
        <dbReference type="ARBA" id="ARBA00048132"/>
    </source>
</evidence>
<evidence type="ECO:0000313" key="14">
    <source>
        <dbReference type="Proteomes" id="UP000501076"/>
    </source>
</evidence>
<keyword evidence="6 10" id="KW-0560">Oxidoreductase</keyword>
<keyword evidence="7" id="KW-1015">Disulfide bond</keyword>
<evidence type="ECO:0000313" key="13">
    <source>
        <dbReference type="EMBL" id="QJX80021.1"/>
    </source>
</evidence>
<geneLocation type="plasmid" evidence="14">
    <name>pfdu301a</name>
</geneLocation>
<evidence type="ECO:0000256" key="4">
    <source>
        <dbReference type="ARBA" id="ARBA00022630"/>
    </source>
</evidence>
<sequence length="314" mass="34626">MNKSIYDVIIIGAGPAGLTAALYASRGNMKTLIIERGIYGGQMQKTEEIENYPAFKKILGPELSQQMYDHAIHFGAEYVYGIVSSIKEEGLYKKVIASDKEYITKTIIIAAGADYKKLGVSGEKEFAGRGVSYCAVCDGAFFRGKEIVVIGGGDSAVEEANYLTKFADRVTIIHRKDKLKAQQILQNRVLNNPKIDIIWNTVVENINGIDKVSNLKIKNLKNNEINHFNCDGIFIYVGMNPLSNPFKELGITNPAGCIPTDEKMETKVKGIYAAGDIREKYLRQVITASGDGSIAAQSAQHYVEELDEKLKSLK</sequence>
<keyword evidence="11" id="KW-0521">NADP</keyword>
<gene>
    <name evidence="13" type="primary">trxB</name>
    <name evidence="13" type="ORF">FDZ14_28365</name>
</gene>
<evidence type="ECO:0000259" key="12">
    <source>
        <dbReference type="Pfam" id="PF07992"/>
    </source>
</evidence>
<dbReference type="PROSITE" id="PS00573">
    <property type="entry name" value="PYRIDINE_REDOX_2"/>
    <property type="match status" value="1"/>
</dbReference>
<dbReference type="InterPro" id="IPR023753">
    <property type="entry name" value="FAD/NAD-binding_dom"/>
</dbReference>
<dbReference type="RefSeq" id="WP_171778005.1">
    <property type="nucleotide sequence ID" value="NZ_CP045273.1"/>
</dbReference>
<evidence type="ECO:0000256" key="2">
    <source>
        <dbReference type="ARBA" id="ARBA00011738"/>
    </source>
</evidence>
<evidence type="ECO:0000256" key="5">
    <source>
        <dbReference type="ARBA" id="ARBA00022827"/>
    </source>
</evidence>
<dbReference type="AlphaFoldDB" id="A0A6M6DYN9"/>
<keyword evidence="13" id="KW-0614">Plasmid</keyword>
<dbReference type="InterPro" id="IPR050097">
    <property type="entry name" value="Ferredoxin-NADP_redctase_2"/>
</dbReference>
<dbReference type="NCBIfam" id="TIGR01292">
    <property type="entry name" value="TRX_reduct"/>
    <property type="match status" value="1"/>
</dbReference>
<dbReference type="EMBL" id="CP045273">
    <property type="protein sequence ID" value="QJX80021.1"/>
    <property type="molecule type" value="Genomic_DNA"/>
</dbReference>
<keyword evidence="5 10" id="KW-0274">FAD</keyword>
<evidence type="ECO:0000256" key="10">
    <source>
        <dbReference type="RuleBase" id="RU003880"/>
    </source>
</evidence>
<dbReference type="GO" id="GO:0019430">
    <property type="term" value="P:removal of superoxide radicals"/>
    <property type="evidence" value="ECO:0007669"/>
    <property type="project" value="UniProtKB-UniRule"/>
</dbReference>
<dbReference type="PRINTS" id="PR00368">
    <property type="entry name" value="FADPNR"/>
</dbReference>
<dbReference type="EC" id="1.8.1.9" evidence="10"/>
<dbReference type="GO" id="GO:0005737">
    <property type="term" value="C:cytoplasm"/>
    <property type="evidence" value="ECO:0007669"/>
    <property type="project" value="InterPro"/>
</dbReference>
<dbReference type="Proteomes" id="UP000501076">
    <property type="component" value="Plasmid pFDU301A"/>
</dbReference>
<feature type="domain" description="FAD/NAD(P)-binding" evidence="12">
    <location>
        <begin position="6"/>
        <end position="292"/>
    </location>
</feature>
<dbReference type="InterPro" id="IPR008255">
    <property type="entry name" value="Pyr_nucl-diS_OxRdtase_2_AS"/>
</dbReference>
<evidence type="ECO:0000256" key="3">
    <source>
        <dbReference type="ARBA" id="ARBA00018719"/>
    </source>
</evidence>
<dbReference type="InterPro" id="IPR036188">
    <property type="entry name" value="FAD/NAD-bd_sf"/>
</dbReference>
<evidence type="ECO:0000256" key="7">
    <source>
        <dbReference type="ARBA" id="ARBA00023157"/>
    </source>
</evidence>
<protein>
    <recommendedName>
        <fullName evidence="3 10">Thioredoxin reductase</fullName>
        <ecNumber evidence="10">1.8.1.9</ecNumber>
    </recommendedName>
</protein>
<accession>A0A6M6DYN9</accession>
<comment type="similarity">
    <text evidence="1 10">Belongs to the class-II pyridine nucleotide-disulfide oxidoreductase family.</text>
</comment>
<keyword evidence="4 10" id="KW-0285">Flavoprotein</keyword>
<evidence type="ECO:0000256" key="11">
    <source>
        <dbReference type="RuleBase" id="RU003881"/>
    </source>
</evidence>